<reference evidence="1 2" key="1">
    <citation type="submission" date="2021-07" db="EMBL/GenBank/DDBJ databases">
        <authorList>
            <person name="Palmer J.M."/>
        </authorList>
    </citation>
    <scope>NUCLEOTIDE SEQUENCE [LARGE SCALE GENOMIC DNA]</scope>
    <source>
        <strain evidence="1 2">AT_MEX2019</strain>
        <tissue evidence="1">Muscle</tissue>
    </source>
</reference>
<protein>
    <submittedName>
        <fullName evidence="1">Uncharacterized protein</fullName>
    </submittedName>
</protein>
<keyword evidence="2" id="KW-1185">Reference proteome</keyword>
<dbReference type="Proteomes" id="UP001345963">
    <property type="component" value="Unassembled WGS sequence"/>
</dbReference>
<gene>
    <name evidence="1" type="ORF">ATANTOWER_010977</name>
</gene>
<accession>A0ABU7BDB7</accession>
<comment type="caution">
    <text evidence="1">The sequence shown here is derived from an EMBL/GenBank/DDBJ whole genome shotgun (WGS) entry which is preliminary data.</text>
</comment>
<proteinExistence type="predicted"/>
<evidence type="ECO:0000313" key="1">
    <source>
        <dbReference type="EMBL" id="MED6247635.1"/>
    </source>
</evidence>
<organism evidence="1 2">
    <name type="scientific">Ataeniobius toweri</name>
    <dbReference type="NCBI Taxonomy" id="208326"/>
    <lineage>
        <taxon>Eukaryota</taxon>
        <taxon>Metazoa</taxon>
        <taxon>Chordata</taxon>
        <taxon>Craniata</taxon>
        <taxon>Vertebrata</taxon>
        <taxon>Euteleostomi</taxon>
        <taxon>Actinopterygii</taxon>
        <taxon>Neopterygii</taxon>
        <taxon>Teleostei</taxon>
        <taxon>Neoteleostei</taxon>
        <taxon>Acanthomorphata</taxon>
        <taxon>Ovalentaria</taxon>
        <taxon>Atherinomorphae</taxon>
        <taxon>Cyprinodontiformes</taxon>
        <taxon>Goodeidae</taxon>
        <taxon>Ataeniobius</taxon>
    </lineage>
</organism>
<dbReference type="EMBL" id="JAHUTI010049414">
    <property type="protein sequence ID" value="MED6247635.1"/>
    <property type="molecule type" value="Genomic_DNA"/>
</dbReference>
<name>A0ABU7BDB7_9TELE</name>
<sequence>MLTKESRDTGAAAPVTYCTEMQQQQQRGMRAASIYSAPHESLCGGNAKEGRLIFISAIMIIIIPAEVVEEQEELRHDCHPPPTACGSYYIYVMSIFCLRGLVREDA</sequence>
<evidence type="ECO:0000313" key="2">
    <source>
        <dbReference type="Proteomes" id="UP001345963"/>
    </source>
</evidence>